<organism evidence="2 3">
    <name type="scientific">Candidatus Argoarchaeum ethanivorans</name>
    <dbReference type="NCBI Taxonomy" id="2608793"/>
    <lineage>
        <taxon>Archaea</taxon>
        <taxon>Methanobacteriati</taxon>
        <taxon>Methanobacteriota</taxon>
        <taxon>Stenosarchaea group</taxon>
        <taxon>Methanomicrobia</taxon>
        <taxon>Methanosarcinales</taxon>
        <taxon>Methanosarcinales incertae sedis</taxon>
        <taxon>GOM Arc I cluster</taxon>
        <taxon>Candidatus Argoarchaeum</taxon>
    </lineage>
</organism>
<keyword evidence="1" id="KW-0812">Transmembrane</keyword>
<keyword evidence="1" id="KW-1133">Transmembrane helix</keyword>
<keyword evidence="1" id="KW-0472">Membrane</keyword>
<gene>
    <name evidence="2" type="ORF">LAKADJCE_00983</name>
</gene>
<protein>
    <submittedName>
        <fullName evidence="2">Uncharacterized protein</fullName>
    </submittedName>
</protein>
<evidence type="ECO:0000313" key="3">
    <source>
        <dbReference type="Proteomes" id="UP000612009"/>
    </source>
</evidence>
<comment type="caution">
    <text evidence="2">The sequence shown here is derived from an EMBL/GenBank/DDBJ whole genome shotgun (WGS) entry which is preliminary data.</text>
</comment>
<dbReference type="AlphaFoldDB" id="A0A811TJ64"/>
<feature type="transmembrane region" description="Helical" evidence="1">
    <location>
        <begin position="16"/>
        <end position="36"/>
    </location>
</feature>
<evidence type="ECO:0000313" key="2">
    <source>
        <dbReference type="EMBL" id="CAD6494876.1"/>
    </source>
</evidence>
<accession>A0A811TJ64</accession>
<dbReference type="Proteomes" id="UP000612009">
    <property type="component" value="Unassembled WGS sequence"/>
</dbReference>
<proteinExistence type="predicted"/>
<dbReference type="EMBL" id="CAJHIR010000092">
    <property type="protein sequence ID" value="CAD6494876.1"/>
    <property type="molecule type" value="Genomic_DNA"/>
</dbReference>
<evidence type="ECO:0000256" key="1">
    <source>
        <dbReference type="SAM" id="Phobius"/>
    </source>
</evidence>
<sequence>MVGESLMSSMVRLYDIGYICSLISVNPYALLVRSMLYSMNGSSKTISFGETLNSCTNHAAPPPTKETTMINITAAIGIFVDSPLLDIRGSTAIVIPAARNIRLIINGIYWLIFTSTYPAPYTTPVVL</sequence>
<name>A0A811TJ64_9EURY</name>
<reference evidence="2" key="1">
    <citation type="submission" date="2020-10" db="EMBL/GenBank/DDBJ databases">
        <authorList>
            <person name="Hahn C.J."/>
            <person name="Laso-Perez R."/>
            <person name="Vulcano F."/>
            <person name="Vaziourakis K.-M."/>
            <person name="Stokke R."/>
            <person name="Steen I.H."/>
            <person name="Teske A."/>
            <person name="Boetius A."/>
            <person name="Liebeke M."/>
            <person name="Amann R."/>
            <person name="Knittel K."/>
        </authorList>
    </citation>
    <scope>NUCLEOTIDE SEQUENCE</scope>
    <source>
        <strain evidence="2">Gfbio:e3339647-f889-4370-9287-4fb5cb688e4c:AG392J18_GoMArc1</strain>
    </source>
</reference>